<dbReference type="PANTHER" id="PTHR11461:SF211">
    <property type="entry name" value="GH10112P-RELATED"/>
    <property type="match status" value="1"/>
</dbReference>
<evidence type="ECO:0000256" key="3">
    <source>
        <dbReference type="ARBA" id="ARBA00022900"/>
    </source>
</evidence>
<evidence type="ECO:0000256" key="1">
    <source>
        <dbReference type="ARBA" id="ARBA00009500"/>
    </source>
</evidence>
<proteinExistence type="inferred from homology"/>
<dbReference type="SUPFAM" id="SSF56574">
    <property type="entry name" value="Serpins"/>
    <property type="match status" value="1"/>
</dbReference>
<keyword evidence="3" id="KW-0722">Serine protease inhibitor</keyword>
<dbReference type="SMART" id="SM00093">
    <property type="entry name" value="SERPIN"/>
    <property type="match status" value="1"/>
</dbReference>
<dbReference type="Proteomes" id="UP000288716">
    <property type="component" value="Unassembled WGS sequence"/>
</dbReference>
<dbReference type="InterPro" id="IPR042185">
    <property type="entry name" value="Serpin_sf_2"/>
</dbReference>
<gene>
    <name evidence="7" type="ORF">B4U80_11853</name>
</gene>
<sequence>MTENDDDDFTERLRYVSSLLNERLEKIIKLVKSFEDESFLKEYAEWISRVSHGTLDGNIDKSIKLLLTSIAYFHGEWKQQFDVNDTIESDFYDANNEKCAKRVMLMTIYDAPLEAYEFDISREEKIIRMIRVDIPLKQENFSLSFIVPKRKCDYRNVDQLIDIFDKIEPQHLISKSDNKRLQVTAMIPKMKIESTFDMNTSRSESSKNTSIFVEYFESIVHTHAAIIQTDENGVTCSANEDFEADDDCAMMDDENGYLIKLNCPFMFCVNNNNLISFIGYMFEP</sequence>
<organism evidence="7 8">
    <name type="scientific">Leptotrombidium deliense</name>
    <dbReference type="NCBI Taxonomy" id="299467"/>
    <lineage>
        <taxon>Eukaryota</taxon>
        <taxon>Metazoa</taxon>
        <taxon>Ecdysozoa</taxon>
        <taxon>Arthropoda</taxon>
        <taxon>Chelicerata</taxon>
        <taxon>Arachnida</taxon>
        <taxon>Acari</taxon>
        <taxon>Acariformes</taxon>
        <taxon>Trombidiformes</taxon>
        <taxon>Prostigmata</taxon>
        <taxon>Anystina</taxon>
        <taxon>Parasitengona</taxon>
        <taxon>Trombiculoidea</taxon>
        <taxon>Trombiculidae</taxon>
        <taxon>Leptotrombidium</taxon>
    </lineage>
</organism>
<feature type="domain" description="Serpin" evidence="6">
    <location>
        <begin position="1"/>
        <end position="284"/>
    </location>
</feature>
<protein>
    <submittedName>
        <fullName evidence="7">Serpin B13-like protein</fullName>
    </submittedName>
</protein>
<evidence type="ECO:0000256" key="5">
    <source>
        <dbReference type="RuleBase" id="RU000411"/>
    </source>
</evidence>
<dbReference type="InterPro" id="IPR000215">
    <property type="entry name" value="Serpin_fam"/>
</dbReference>
<evidence type="ECO:0000256" key="2">
    <source>
        <dbReference type="ARBA" id="ARBA00022690"/>
    </source>
</evidence>
<dbReference type="InterPro" id="IPR023796">
    <property type="entry name" value="Serpin_dom"/>
</dbReference>
<dbReference type="GO" id="GO:0004867">
    <property type="term" value="F:serine-type endopeptidase inhibitor activity"/>
    <property type="evidence" value="ECO:0007669"/>
    <property type="project" value="UniProtKB-KW"/>
</dbReference>
<dbReference type="PANTHER" id="PTHR11461">
    <property type="entry name" value="SERINE PROTEASE INHIBITOR, SERPIN"/>
    <property type="match status" value="1"/>
</dbReference>
<dbReference type="Gene3D" id="3.30.497.10">
    <property type="entry name" value="Antithrombin, subunit I, domain 2"/>
    <property type="match status" value="1"/>
</dbReference>
<keyword evidence="4" id="KW-0325">Glycoprotein</keyword>
<dbReference type="GO" id="GO:0005615">
    <property type="term" value="C:extracellular space"/>
    <property type="evidence" value="ECO:0007669"/>
    <property type="project" value="InterPro"/>
</dbReference>
<dbReference type="AlphaFoldDB" id="A0A443S1T7"/>
<dbReference type="Gene3D" id="2.30.39.10">
    <property type="entry name" value="Alpha-1-antitrypsin, domain 1"/>
    <property type="match status" value="1"/>
</dbReference>
<comment type="caution">
    <text evidence="7">The sequence shown here is derived from an EMBL/GenBank/DDBJ whole genome shotgun (WGS) entry which is preliminary data.</text>
</comment>
<reference evidence="7 8" key="1">
    <citation type="journal article" date="2018" name="Gigascience">
        <title>Genomes of trombidid mites reveal novel predicted allergens and laterally-transferred genes associated with secondary metabolism.</title>
        <authorList>
            <person name="Dong X."/>
            <person name="Chaisiri K."/>
            <person name="Xia D."/>
            <person name="Armstrong S.D."/>
            <person name="Fang Y."/>
            <person name="Donnelly M.J."/>
            <person name="Kadowaki T."/>
            <person name="McGarry J.W."/>
            <person name="Darby A.C."/>
            <person name="Makepeace B.L."/>
        </authorList>
    </citation>
    <scope>NUCLEOTIDE SEQUENCE [LARGE SCALE GENOMIC DNA]</scope>
    <source>
        <strain evidence="7">UoL-UT</strain>
    </source>
</reference>
<keyword evidence="2" id="KW-0646">Protease inhibitor</keyword>
<dbReference type="VEuPathDB" id="VectorBase:LDEU010599"/>
<dbReference type="InterPro" id="IPR042178">
    <property type="entry name" value="Serpin_sf_1"/>
</dbReference>
<comment type="similarity">
    <text evidence="1 5">Belongs to the serpin family.</text>
</comment>
<evidence type="ECO:0000313" key="7">
    <source>
        <dbReference type="EMBL" id="RWS21441.1"/>
    </source>
</evidence>
<evidence type="ECO:0000313" key="8">
    <source>
        <dbReference type="Proteomes" id="UP000288716"/>
    </source>
</evidence>
<dbReference type="InterPro" id="IPR036186">
    <property type="entry name" value="Serpin_sf"/>
</dbReference>
<accession>A0A443S1T7</accession>
<evidence type="ECO:0000259" key="6">
    <source>
        <dbReference type="SMART" id="SM00093"/>
    </source>
</evidence>
<name>A0A443S1T7_9ACAR</name>
<keyword evidence="8" id="KW-1185">Reference proteome</keyword>
<evidence type="ECO:0000256" key="4">
    <source>
        <dbReference type="ARBA" id="ARBA00023180"/>
    </source>
</evidence>
<dbReference type="Pfam" id="PF00079">
    <property type="entry name" value="Serpin"/>
    <property type="match status" value="1"/>
</dbReference>
<dbReference type="EMBL" id="NCKV01012217">
    <property type="protein sequence ID" value="RWS21441.1"/>
    <property type="molecule type" value="Genomic_DNA"/>
</dbReference>